<keyword evidence="1" id="KW-0805">Transcription regulation</keyword>
<keyword evidence="3" id="KW-0804">Transcription</keyword>
<proteinExistence type="predicted"/>
<dbReference type="InterPro" id="IPR036388">
    <property type="entry name" value="WH-like_DNA-bd_sf"/>
</dbReference>
<evidence type="ECO:0000256" key="3">
    <source>
        <dbReference type="ARBA" id="ARBA00023163"/>
    </source>
</evidence>
<dbReference type="InterPro" id="IPR000524">
    <property type="entry name" value="Tscrpt_reg_HTH_GntR"/>
</dbReference>
<dbReference type="SUPFAM" id="SSF64288">
    <property type="entry name" value="Chorismate lyase-like"/>
    <property type="match status" value="1"/>
</dbReference>
<evidence type="ECO:0000256" key="1">
    <source>
        <dbReference type="ARBA" id="ARBA00023015"/>
    </source>
</evidence>
<gene>
    <name evidence="5" type="ORF">ACFSC7_16705</name>
</gene>
<dbReference type="Pfam" id="PF07702">
    <property type="entry name" value="UTRA"/>
    <property type="match status" value="1"/>
</dbReference>
<dbReference type="InterPro" id="IPR011663">
    <property type="entry name" value="UTRA"/>
</dbReference>
<keyword evidence="6" id="KW-1185">Reference proteome</keyword>
<accession>A0ABW4K2E4</accession>
<dbReference type="Gene3D" id="1.10.10.10">
    <property type="entry name" value="Winged helix-like DNA-binding domain superfamily/Winged helix DNA-binding domain"/>
    <property type="match status" value="1"/>
</dbReference>
<dbReference type="CDD" id="cd07377">
    <property type="entry name" value="WHTH_GntR"/>
    <property type="match status" value="1"/>
</dbReference>
<dbReference type="InterPro" id="IPR050679">
    <property type="entry name" value="Bact_HTH_transcr_reg"/>
</dbReference>
<protein>
    <submittedName>
        <fullName evidence="5">GntR family transcriptional regulator</fullName>
    </submittedName>
</protein>
<name>A0ABW4K2E4_9HYPH</name>
<organism evidence="5 6">
    <name type="scientific">Roseibium aestuarii</name>
    <dbReference type="NCBI Taxonomy" id="2600299"/>
    <lineage>
        <taxon>Bacteria</taxon>
        <taxon>Pseudomonadati</taxon>
        <taxon>Pseudomonadota</taxon>
        <taxon>Alphaproteobacteria</taxon>
        <taxon>Hyphomicrobiales</taxon>
        <taxon>Stappiaceae</taxon>
        <taxon>Roseibium</taxon>
    </lineage>
</organism>
<dbReference type="EMBL" id="JBHUFA010000014">
    <property type="protein sequence ID" value="MFD1697161.1"/>
    <property type="molecule type" value="Genomic_DNA"/>
</dbReference>
<evidence type="ECO:0000256" key="2">
    <source>
        <dbReference type="ARBA" id="ARBA00023125"/>
    </source>
</evidence>
<dbReference type="Gene3D" id="3.40.1410.10">
    <property type="entry name" value="Chorismate lyase-like"/>
    <property type="match status" value="1"/>
</dbReference>
<dbReference type="Pfam" id="PF00392">
    <property type="entry name" value="GntR"/>
    <property type="match status" value="1"/>
</dbReference>
<dbReference type="RefSeq" id="WP_149893978.1">
    <property type="nucleotide sequence ID" value="NZ_JBHUFA010000014.1"/>
</dbReference>
<evidence type="ECO:0000259" key="4">
    <source>
        <dbReference type="PROSITE" id="PS50949"/>
    </source>
</evidence>
<reference evidence="6" key="1">
    <citation type="journal article" date="2019" name="Int. J. Syst. Evol. Microbiol.">
        <title>The Global Catalogue of Microorganisms (GCM) 10K type strain sequencing project: providing services to taxonomists for standard genome sequencing and annotation.</title>
        <authorList>
            <consortium name="The Broad Institute Genomics Platform"/>
            <consortium name="The Broad Institute Genome Sequencing Center for Infectious Disease"/>
            <person name="Wu L."/>
            <person name="Ma J."/>
        </authorList>
    </citation>
    <scope>NUCLEOTIDE SEQUENCE [LARGE SCALE GENOMIC DNA]</scope>
    <source>
        <strain evidence="6">JCM 3369</strain>
    </source>
</reference>
<dbReference type="InterPro" id="IPR028978">
    <property type="entry name" value="Chorismate_lyase_/UTRA_dom_sf"/>
</dbReference>
<comment type="caution">
    <text evidence="5">The sequence shown here is derived from an EMBL/GenBank/DDBJ whole genome shotgun (WGS) entry which is preliminary data.</text>
</comment>
<dbReference type="SMART" id="SM00345">
    <property type="entry name" value="HTH_GNTR"/>
    <property type="match status" value="1"/>
</dbReference>
<dbReference type="SMART" id="SM00866">
    <property type="entry name" value="UTRA"/>
    <property type="match status" value="1"/>
</dbReference>
<dbReference type="Proteomes" id="UP001597327">
    <property type="component" value="Unassembled WGS sequence"/>
</dbReference>
<evidence type="ECO:0000313" key="5">
    <source>
        <dbReference type="EMBL" id="MFD1697161.1"/>
    </source>
</evidence>
<evidence type="ECO:0000313" key="6">
    <source>
        <dbReference type="Proteomes" id="UP001597327"/>
    </source>
</evidence>
<dbReference type="SUPFAM" id="SSF46785">
    <property type="entry name" value="Winged helix' DNA-binding domain"/>
    <property type="match status" value="1"/>
</dbReference>
<feature type="domain" description="HTH gntR-type" evidence="4">
    <location>
        <begin position="16"/>
        <end position="84"/>
    </location>
</feature>
<dbReference type="PROSITE" id="PS50949">
    <property type="entry name" value="HTH_GNTR"/>
    <property type="match status" value="1"/>
</dbReference>
<sequence length="250" mass="27643">MSNCSSLAGFQDRYEGPLYVRLRLAFEAAIDQGELLPGDALPPERDISEDCGVSRVTVRKAIDQLVEEGRLLRRQGSGTFVASPVKRMDQPLARATTFTEDMARRGMVASSRWLVRGTFLPNSDEMMALGLSANSRVARLHRLRLADDIPMAIEYASLPADILPDPEKVESSLYAHLEARHSRPVRAIHRISAHLLEEAETSLLAVPPGSATLCVQRVAYSPEGRVIEMTRTLYRSDLYDLVAEQTIGPA</sequence>
<keyword evidence="2" id="KW-0238">DNA-binding</keyword>
<dbReference type="InterPro" id="IPR036390">
    <property type="entry name" value="WH_DNA-bd_sf"/>
</dbReference>
<dbReference type="PANTHER" id="PTHR44846">
    <property type="entry name" value="MANNOSYL-D-GLYCERATE TRANSPORT/METABOLISM SYSTEM REPRESSOR MNGR-RELATED"/>
    <property type="match status" value="1"/>
</dbReference>
<dbReference type="PRINTS" id="PR00035">
    <property type="entry name" value="HTHGNTR"/>
</dbReference>
<dbReference type="PANTHER" id="PTHR44846:SF1">
    <property type="entry name" value="MANNOSYL-D-GLYCERATE TRANSPORT_METABOLISM SYSTEM REPRESSOR MNGR-RELATED"/>
    <property type="match status" value="1"/>
</dbReference>